<dbReference type="Pfam" id="PF06719">
    <property type="entry name" value="AraC_N"/>
    <property type="match status" value="1"/>
</dbReference>
<organism evidence="5 6">
    <name type="scientific">Exiguobacterium mexicanum</name>
    <dbReference type="NCBI Taxonomy" id="340146"/>
    <lineage>
        <taxon>Bacteria</taxon>
        <taxon>Bacillati</taxon>
        <taxon>Bacillota</taxon>
        <taxon>Bacilli</taxon>
        <taxon>Bacillales</taxon>
        <taxon>Bacillales Family XII. Incertae Sedis</taxon>
        <taxon>Exiguobacterium</taxon>
    </lineage>
</organism>
<dbReference type="InterPro" id="IPR009594">
    <property type="entry name" value="Tscrpt_reg_HTH_AraC_N"/>
</dbReference>
<dbReference type="Proteomes" id="UP001230807">
    <property type="component" value="Unassembled WGS sequence"/>
</dbReference>
<gene>
    <name evidence="5" type="ORF">QR695_04615</name>
</gene>
<dbReference type="InterPro" id="IPR009057">
    <property type="entry name" value="Homeodomain-like_sf"/>
</dbReference>
<proteinExistence type="predicted"/>
<keyword evidence="2" id="KW-0238">DNA-binding</keyword>
<sequence>MNDIETRLQLIDVITRHIPGDGVHPTIVPAMTFIHESMVTEPITRVNEPSFCLILQGGKEMLFGDERLVYEGGHYLVASVDLPVTGQVTKASADVPYVALKLELTIDDLIDAVGHVELTEPREPKRGMYIADADEALFDVALRLARLVDTPDHVALAPLYKRELLYWVAQGSNGEMLRQLAFEGSQAFRIKRVIDHIIANFNETIRSEELARVANMSVSTLHRHFKEVTAMSPLQFQKQLRLQEARRLLLMQATDVGEAAFQVGYESQSQFSREYARLFGLSPRADVRQQRQL</sequence>
<dbReference type="Gene3D" id="1.10.10.60">
    <property type="entry name" value="Homeodomain-like"/>
    <property type="match status" value="2"/>
</dbReference>
<dbReference type="InterPro" id="IPR018060">
    <property type="entry name" value="HTH_AraC"/>
</dbReference>
<evidence type="ECO:0000259" key="4">
    <source>
        <dbReference type="PROSITE" id="PS01124"/>
    </source>
</evidence>
<evidence type="ECO:0000256" key="2">
    <source>
        <dbReference type="ARBA" id="ARBA00023125"/>
    </source>
</evidence>
<name>A0ABT7MM79_9BACL</name>
<dbReference type="PROSITE" id="PS01124">
    <property type="entry name" value="HTH_ARAC_FAMILY_2"/>
    <property type="match status" value="1"/>
</dbReference>
<evidence type="ECO:0000313" key="6">
    <source>
        <dbReference type="Proteomes" id="UP001230807"/>
    </source>
</evidence>
<dbReference type="EMBL" id="JASWER010000003">
    <property type="protein sequence ID" value="MDL5376285.1"/>
    <property type="molecule type" value="Genomic_DNA"/>
</dbReference>
<reference evidence="5 6" key="1">
    <citation type="submission" date="2023-06" db="EMBL/GenBank/DDBJ databases">
        <title>Influencing factors and mechanism of Cr(VI) reduction by facultative anaerobic Exiguobacterium sp. PY14.</title>
        <authorList>
            <person name="Zou L."/>
        </authorList>
    </citation>
    <scope>NUCLEOTIDE SEQUENCE [LARGE SCALE GENOMIC DNA]</scope>
    <source>
        <strain evidence="5 6">PY14</strain>
    </source>
</reference>
<dbReference type="SUPFAM" id="SSF46689">
    <property type="entry name" value="Homeodomain-like"/>
    <property type="match status" value="2"/>
</dbReference>
<keyword evidence="6" id="KW-1185">Reference proteome</keyword>
<feature type="domain" description="HTH araC/xylS-type" evidence="4">
    <location>
        <begin position="191"/>
        <end position="289"/>
    </location>
</feature>
<protein>
    <submittedName>
        <fullName evidence="5">AraC family transcriptional regulator</fullName>
    </submittedName>
</protein>
<dbReference type="Pfam" id="PF12833">
    <property type="entry name" value="HTH_18"/>
    <property type="match status" value="1"/>
</dbReference>
<dbReference type="PANTHER" id="PTHR43436">
    <property type="entry name" value="ARAC-FAMILY TRANSCRIPTIONAL REGULATOR"/>
    <property type="match status" value="1"/>
</dbReference>
<dbReference type="RefSeq" id="WP_021066189.1">
    <property type="nucleotide sequence ID" value="NZ_CP183077.1"/>
</dbReference>
<evidence type="ECO:0000256" key="1">
    <source>
        <dbReference type="ARBA" id="ARBA00023015"/>
    </source>
</evidence>
<dbReference type="PROSITE" id="PS00041">
    <property type="entry name" value="HTH_ARAC_FAMILY_1"/>
    <property type="match status" value="1"/>
</dbReference>
<dbReference type="InterPro" id="IPR018062">
    <property type="entry name" value="HTH_AraC-typ_CS"/>
</dbReference>
<keyword evidence="3" id="KW-0804">Transcription</keyword>
<accession>A0ABT7MM79</accession>
<evidence type="ECO:0000256" key="3">
    <source>
        <dbReference type="ARBA" id="ARBA00023163"/>
    </source>
</evidence>
<keyword evidence="1" id="KW-0805">Transcription regulation</keyword>
<evidence type="ECO:0000313" key="5">
    <source>
        <dbReference type="EMBL" id="MDL5376285.1"/>
    </source>
</evidence>
<dbReference type="PANTHER" id="PTHR43436:SF1">
    <property type="entry name" value="TRANSCRIPTIONAL REGULATORY PROTEIN"/>
    <property type="match status" value="1"/>
</dbReference>
<comment type="caution">
    <text evidence="5">The sequence shown here is derived from an EMBL/GenBank/DDBJ whole genome shotgun (WGS) entry which is preliminary data.</text>
</comment>
<dbReference type="SMART" id="SM00342">
    <property type="entry name" value="HTH_ARAC"/>
    <property type="match status" value="1"/>
</dbReference>